<feature type="compositionally biased region" description="Pro residues" evidence="2">
    <location>
        <begin position="14"/>
        <end position="29"/>
    </location>
</feature>
<feature type="region of interest" description="Disordered" evidence="2">
    <location>
        <begin position="1"/>
        <end position="44"/>
    </location>
</feature>
<sequence length="1319" mass="142128">MDDEIEVVDLTTAVPPPIAAPPPQPPRPGPKPKRGGHSDTPKGKALRAASAISAAEDANGSDGLRRCHPHSVQGYCVVLKSQQEVLNTHPPRYFRAFARKDASTTSLAVAYQQAVDAQKKAMPLNAKVGTEILRLMMRPGQGDSGEMIVGTVESPGRPSGGGCLTTDDALRVANMLCASNLAARGLSSRATSPQSRQVRVARHLHYVTKTMVLESISFEVFCLPTPSAAPTNAHVKQFTARTLTVRDIGHCCVEAFECRDNTYMKGETFPVVSGMRVVPPLGRRMSSDELNAFNDLLSDRLTPHTEHIVPGFGWSAPSQAYVTLIRDMPTVFPVDPPTVEAAISTFRRAVEARNEDVQAMDEADEAKRAMGGDVEVDGVLEELRMETMLEAARVQDDDQKFFRQFDGIKTLKREGGDAPSPRVCFEDDTDLTKAAQEALRKALSPPLLETPIPPSDSPIGIHWDAECRLYCVTGHAADRRSRRHFPVLVPTIDGIGRALQAALQAWNRRQAAREDEGAGGAAGGDVFEGHAAHVRWGSGDSLAIEDGTMSPAAASAADGATPSAAQGGGKKGLWKMRRAEGQKFEKARPREYPVVPDPAAEGAETENSPDYPTDQLVERLLDIVHQDPHTPAEGTTPSGTPSATAAGKGTGPGRRRQSGPATTFRGRRVVRWVKNEFLVQVAGKIAVHHIAPKGTGPLDVVASLKDAIKSANELAAKPEVNKEAPFPAGESALVDGACAKLKDDAALAQEVIDEATEVLQRLGAETADNTGDRLSPEQIRHHMAEYMQRQADHDGLTRLRPGKKTFMVRRDPNMKWVGRGRQIAFFHFPGHCVGKQPLKDTIPIVIPDIDNVTPARLTRLFDRLHDTRNRLRRLFVGQSAEEALAEVRAAKAAGTSLLEAISLPEEPMMEAAPPLQEPEEPSPSLVFPALPAPPELTNGASAAGPAAAEAAGTSSAIVPAVRRPSAPDDHDVVELPFEEVEGAAVGGTAEEMAKGMLRVLHEREKERVDKMADDLDAFAQAWMGKETFIYWEPGYGTTTPHGRFLVSVSIHPRPSRRYVPLSHPSPDPPAVHAALHIALAHRRAQLDEAKTLLGSVRQLILWSTNDPSARTGSTAPLHGSLRLQLRSILLEVATFTEVYCRLLAANPLMAAMAAAASNNQGHEKDENESERHSSSAQAFFNNHQGQVAPKRPRQTGAERDSDETPSEDAMLAIGRRKRAKRDKDGSPPLGVAEQLLEVAQSAVVPPSSRYPIEWNSTMRAFLVRYREPTGVDKVAYAAVESMSFVAVSDALNKAIKYWQSTIARGGSAAAGGGAAKGSG</sequence>
<protein>
    <submittedName>
        <fullName evidence="3">Uncharacterized protein</fullName>
    </submittedName>
</protein>
<name>A0A0G4EH93_VITBC</name>
<dbReference type="VEuPathDB" id="CryptoDB:Vbra_11683"/>
<dbReference type="Proteomes" id="UP000041254">
    <property type="component" value="Unassembled WGS sequence"/>
</dbReference>
<feature type="region of interest" description="Disordered" evidence="2">
    <location>
        <begin position="910"/>
        <end position="948"/>
    </location>
</feature>
<feature type="compositionally biased region" description="Low complexity" evidence="2">
    <location>
        <begin position="634"/>
        <end position="647"/>
    </location>
</feature>
<accession>A0A0G4EH93</accession>
<feature type="compositionally biased region" description="Low complexity" evidence="2">
    <location>
        <begin position="553"/>
        <end position="565"/>
    </location>
</feature>
<dbReference type="InParanoid" id="A0A0G4EH93"/>
<evidence type="ECO:0000256" key="2">
    <source>
        <dbReference type="SAM" id="MobiDB-lite"/>
    </source>
</evidence>
<evidence type="ECO:0000313" key="4">
    <source>
        <dbReference type="Proteomes" id="UP000041254"/>
    </source>
</evidence>
<organism evidence="3 4">
    <name type="scientific">Vitrella brassicaformis (strain CCMP3155)</name>
    <dbReference type="NCBI Taxonomy" id="1169540"/>
    <lineage>
        <taxon>Eukaryota</taxon>
        <taxon>Sar</taxon>
        <taxon>Alveolata</taxon>
        <taxon>Colpodellida</taxon>
        <taxon>Vitrellaceae</taxon>
        <taxon>Vitrella</taxon>
    </lineage>
</organism>
<feature type="region of interest" description="Disordered" evidence="2">
    <location>
        <begin position="553"/>
        <end position="612"/>
    </location>
</feature>
<feature type="compositionally biased region" description="Low complexity" evidence="2">
    <location>
        <begin position="939"/>
        <end position="948"/>
    </location>
</feature>
<proteinExistence type="predicted"/>
<feature type="region of interest" description="Disordered" evidence="2">
    <location>
        <begin position="1180"/>
        <end position="1210"/>
    </location>
</feature>
<evidence type="ECO:0000313" key="3">
    <source>
        <dbReference type="EMBL" id="CEL94749.1"/>
    </source>
</evidence>
<reference evidence="3 4" key="1">
    <citation type="submission" date="2014-11" db="EMBL/GenBank/DDBJ databases">
        <authorList>
            <person name="Zhu J."/>
            <person name="Qi W."/>
            <person name="Song R."/>
        </authorList>
    </citation>
    <scope>NUCLEOTIDE SEQUENCE [LARGE SCALE GENOMIC DNA]</scope>
</reference>
<feature type="compositionally biased region" description="Basic and acidic residues" evidence="2">
    <location>
        <begin position="577"/>
        <end position="591"/>
    </location>
</feature>
<dbReference type="EMBL" id="CDMY01000226">
    <property type="protein sequence ID" value="CEL94749.1"/>
    <property type="molecule type" value="Genomic_DNA"/>
</dbReference>
<feature type="compositionally biased region" description="Basic and acidic residues" evidence="2">
    <location>
        <begin position="1161"/>
        <end position="1173"/>
    </location>
</feature>
<keyword evidence="1" id="KW-0175">Coiled coil</keyword>
<keyword evidence="4" id="KW-1185">Reference proteome</keyword>
<gene>
    <name evidence="3" type="ORF">Vbra_11683</name>
</gene>
<feature type="region of interest" description="Disordered" evidence="2">
    <location>
        <begin position="627"/>
        <end position="663"/>
    </location>
</feature>
<evidence type="ECO:0000256" key="1">
    <source>
        <dbReference type="SAM" id="Coils"/>
    </source>
</evidence>
<feature type="region of interest" description="Disordered" evidence="2">
    <location>
        <begin position="1156"/>
        <end position="1175"/>
    </location>
</feature>
<feature type="coiled-coil region" evidence="1">
    <location>
        <begin position="738"/>
        <end position="765"/>
    </location>
</feature>